<dbReference type="CDD" id="cd07017">
    <property type="entry name" value="S14_ClpP_2"/>
    <property type="match status" value="1"/>
</dbReference>
<dbReference type="GO" id="GO:0051117">
    <property type="term" value="F:ATPase binding"/>
    <property type="evidence" value="ECO:0007669"/>
    <property type="project" value="TreeGrafter"/>
</dbReference>
<reference evidence="4" key="1">
    <citation type="submission" date="2020-10" db="EMBL/GenBank/DDBJ databases">
        <title>Unveiling of a novel bifunctional photoreceptor, Dualchrome1, isolated from a cosmopolitan green alga.</title>
        <authorList>
            <person name="Suzuki S."/>
            <person name="Kawachi M."/>
        </authorList>
    </citation>
    <scope>NUCLEOTIDE SEQUENCE</scope>
    <source>
        <strain evidence="4">NIES 2893</strain>
    </source>
</reference>
<organism evidence="4 5">
    <name type="scientific">Pycnococcus provasolii</name>
    <dbReference type="NCBI Taxonomy" id="41880"/>
    <lineage>
        <taxon>Eukaryota</taxon>
        <taxon>Viridiplantae</taxon>
        <taxon>Chlorophyta</taxon>
        <taxon>Pseudoscourfieldiophyceae</taxon>
        <taxon>Pseudoscourfieldiales</taxon>
        <taxon>Pycnococcaceae</taxon>
        <taxon>Pycnococcus</taxon>
    </lineage>
</organism>
<keyword evidence="4" id="KW-0378">Hydrolase</keyword>
<dbReference type="Gene3D" id="3.90.226.10">
    <property type="entry name" value="2-enoyl-CoA Hydratase, Chain A, domain 1"/>
    <property type="match status" value="1"/>
</dbReference>
<dbReference type="PANTHER" id="PTHR10381:SF6">
    <property type="entry name" value="ATP-DEPENDENT CLP PROTEASE PROTEOLYTIC SUBUNIT-RELATED PROTEIN 3, CHLOROPLASTIC"/>
    <property type="match status" value="1"/>
</dbReference>
<evidence type="ECO:0000313" key="5">
    <source>
        <dbReference type="Proteomes" id="UP000660262"/>
    </source>
</evidence>
<evidence type="ECO:0000313" key="4">
    <source>
        <dbReference type="EMBL" id="GHP03423.1"/>
    </source>
</evidence>
<evidence type="ECO:0000256" key="1">
    <source>
        <dbReference type="ARBA" id="ARBA00007039"/>
    </source>
</evidence>
<dbReference type="PRINTS" id="PR00127">
    <property type="entry name" value="CLPPROTEASEP"/>
</dbReference>
<accession>A0A830HAF1</accession>
<dbReference type="GO" id="GO:0004176">
    <property type="term" value="F:ATP-dependent peptidase activity"/>
    <property type="evidence" value="ECO:0007669"/>
    <property type="project" value="InterPro"/>
</dbReference>
<dbReference type="SUPFAM" id="SSF52096">
    <property type="entry name" value="ClpP/crotonase"/>
    <property type="match status" value="1"/>
</dbReference>
<dbReference type="GO" id="GO:0006515">
    <property type="term" value="P:protein quality control for misfolded or incompletely synthesized proteins"/>
    <property type="evidence" value="ECO:0007669"/>
    <property type="project" value="TreeGrafter"/>
</dbReference>
<evidence type="ECO:0000256" key="3">
    <source>
        <dbReference type="SAM" id="MobiDB-lite"/>
    </source>
</evidence>
<feature type="region of interest" description="Disordered" evidence="3">
    <location>
        <begin position="1"/>
        <end position="58"/>
    </location>
</feature>
<sequence>MPVLAPPAAGAHGSCARGARLAAPRRVSRPHHLTTKARHLRGGGGGGGFSLDFGGRESSSPSSSSSSFVCASSAARVPLVLGSAAPAAAATGSDEHKPKTPPPDLPSLLLDSRIVYLGMPLVPAVTELLIAELLYLQYKDRKKDVYIYINSTGSCRADGEVVGFETEATAIFDTMNYVTTPINTVGVGVAIGQSCMLLSAGTHGKRYMLPHATAMLHQPRIAASGPRQATELQIRWKEVLAQKKAYLDILAATTGKDVDVLDKDMQRPKYMQPVDCVEYGIIDRILEPQNAPSAAAIVGEVKSGEKWDSEAGLVRKPMQ</sequence>
<dbReference type="InterPro" id="IPR029045">
    <property type="entry name" value="ClpP/crotonase-like_dom_sf"/>
</dbReference>
<dbReference type="InterPro" id="IPR001907">
    <property type="entry name" value="ClpP"/>
</dbReference>
<name>A0A830HAF1_9CHLO</name>
<feature type="compositionally biased region" description="Basic residues" evidence="3">
    <location>
        <begin position="26"/>
        <end position="41"/>
    </location>
</feature>
<dbReference type="GO" id="GO:0004252">
    <property type="term" value="F:serine-type endopeptidase activity"/>
    <property type="evidence" value="ECO:0007669"/>
    <property type="project" value="InterPro"/>
</dbReference>
<evidence type="ECO:0000256" key="2">
    <source>
        <dbReference type="RuleBase" id="RU003567"/>
    </source>
</evidence>
<comment type="caution">
    <text evidence="4">The sequence shown here is derived from an EMBL/GenBank/DDBJ whole genome shotgun (WGS) entry which is preliminary data.</text>
</comment>
<proteinExistence type="inferred from homology"/>
<dbReference type="InterPro" id="IPR023562">
    <property type="entry name" value="ClpP/TepA"/>
</dbReference>
<dbReference type="OrthoDB" id="2017408at2759"/>
<dbReference type="EMBL" id="BNJQ01000005">
    <property type="protein sequence ID" value="GHP03423.1"/>
    <property type="molecule type" value="Genomic_DNA"/>
</dbReference>
<keyword evidence="4" id="KW-0645">Protease</keyword>
<gene>
    <name evidence="4" type="ORF">PPROV_000217800</name>
</gene>
<protein>
    <recommendedName>
        <fullName evidence="2">ATP-dependent Clp protease proteolytic subunit</fullName>
    </recommendedName>
</protein>
<comment type="similarity">
    <text evidence="1 2">Belongs to the peptidase S14 family.</text>
</comment>
<dbReference type="Pfam" id="PF00574">
    <property type="entry name" value="CLP_protease"/>
    <property type="match status" value="1"/>
</dbReference>
<dbReference type="PANTHER" id="PTHR10381">
    <property type="entry name" value="ATP-DEPENDENT CLP PROTEASE PROTEOLYTIC SUBUNIT"/>
    <property type="match status" value="1"/>
</dbReference>
<dbReference type="Proteomes" id="UP000660262">
    <property type="component" value="Unassembled WGS sequence"/>
</dbReference>
<dbReference type="AlphaFoldDB" id="A0A830HAF1"/>
<dbReference type="GO" id="GO:0009368">
    <property type="term" value="C:endopeptidase Clp complex"/>
    <property type="evidence" value="ECO:0007669"/>
    <property type="project" value="TreeGrafter"/>
</dbReference>
<keyword evidence="5" id="KW-1185">Reference proteome</keyword>
<dbReference type="GO" id="GO:0009536">
    <property type="term" value="C:plastid"/>
    <property type="evidence" value="ECO:0007669"/>
    <property type="project" value="UniProtKB-ARBA"/>
</dbReference>